<reference evidence="1 2" key="1">
    <citation type="submission" date="2013-02" db="EMBL/GenBank/DDBJ databases">
        <authorList>
            <person name="Harkins D.M."/>
            <person name="Durkin A.S."/>
            <person name="Brinkac L.M."/>
            <person name="Haft D.H."/>
            <person name="Selengut J.D."/>
            <person name="Sanka R."/>
            <person name="DePew J."/>
            <person name="Purushe J."/>
            <person name="Tulsiani S.M."/>
            <person name="Graham G.C."/>
            <person name="Burns M.-A."/>
            <person name="Dohnt M.F."/>
            <person name="Smythe L.D."/>
            <person name="McKay D.B."/>
            <person name="Craig S.B."/>
            <person name="Vinetz J.M."/>
            <person name="Sutton G.G."/>
            <person name="Nierman W.C."/>
            <person name="Fouts D.E."/>
        </authorList>
    </citation>
    <scope>NUCLEOTIDE SEQUENCE [LARGE SCALE GENOMIC DNA]</scope>
    <source>
        <strain evidence="1 2">LT2186</strain>
    </source>
</reference>
<dbReference type="BioCyc" id="LINT1001599:G11K9-5046-MONOMER"/>
<protein>
    <submittedName>
        <fullName evidence="1">Uncharacterized protein</fullName>
    </submittedName>
</protein>
<sequence length="64" mass="7332">MSDLVFNFTGYSIPWSFRSFLLKPVIRRITSNLIPSSSILRADFNFSFSATLFYSLVVHPLQDA</sequence>
<evidence type="ECO:0000313" key="2">
    <source>
        <dbReference type="Proteomes" id="UP000011776"/>
    </source>
</evidence>
<comment type="caution">
    <text evidence="1">The sequence shown here is derived from an EMBL/GenBank/DDBJ whole genome shotgun (WGS) entry which is preliminary data.</text>
</comment>
<accession>M3I879</accession>
<dbReference type="Proteomes" id="UP000011776">
    <property type="component" value="Unassembled WGS sequence"/>
</dbReference>
<organism evidence="1 2">
    <name type="scientific">Leptospira interrogans serovar Grippotyphosa str. LT2186</name>
    <dbReference type="NCBI Taxonomy" id="1001599"/>
    <lineage>
        <taxon>Bacteria</taxon>
        <taxon>Pseudomonadati</taxon>
        <taxon>Spirochaetota</taxon>
        <taxon>Spirochaetia</taxon>
        <taxon>Leptospirales</taxon>
        <taxon>Leptospiraceae</taxon>
        <taxon>Leptospira</taxon>
    </lineage>
</organism>
<evidence type="ECO:0000313" key="1">
    <source>
        <dbReference type="EMBL" id="EMG12047.1"/>
    </source>
</evidence>
<proteinExistence type="predicted"/>
<dbReference type="EMBL" id="AFME02000122">
    <property type="protein sequence ID" value="EMG12047.1"/>
    <property type="molecule type" value="Genomic_DNA"/>
</dbReference>
<name>M3I879_LEPIR</name>
<gene>
    <name evidence="1" type="ORF">LEP1GSC151_0565</name>
</gene>
<dbReference type="AlphaFoldDB" id="M3I879"/>